<evidence type="ECO:0000313" key="2">
    <source>
        <dbReference type="EMBL" id="TNN10283.1"/>
    </source>
</evidence>
<dbReference type="STRING" id="6182.A0A4Z2D1B4"/>
<protein>
    <submittedName>
        <fullName evidence="2">Sperm-tail PG-rich repeat-containing protein</fullName>
    </submittedName>
</protein>
<accession>A0A4Z2D1B4</accession>
<keyword evidence="3" id="KW-1185">Reference proteome</keyword>
<evidence type="ECO:0000313" key="3">
    <source>
        <dbReference type="Proteomes" id="UP000311919"/>
    </source>
</evidence>
<reference evidence="2 3" key="1">
    <citation type="submission" date="2019-03" db="EMBL/GenBank/DDBJ databases">
        <title>An improved genome assembly of the fluke Schistosoma japonicum.</title>
        <authorList>
            <person name="Hu W."/>
            <person name="Luo F."/>
            <person name="Yin M."/>
            <person name="Mo X."/>
            <person name="Sun C."/>
            <person name="Wu Q."/>
            <person name="Zhu B."/>
            <person name="Xiang M."/>
            <person name="Wang J."/>
            <person name="Wang Y."/>
            <person name="Zhang T."/>
            <person name="Xu B."/>
            <person name="Zheng H."/>
            <person name="Feng Z."/>
        </authorList>
    </citation>
    <scope>NUCLEOTIDE SEQUENCE [LARGE SCALE GENOMIC DNA]</scope>
    <source>
        <strain evidence="2">HuSjv2</strain>
        <tissue evidence="2">Worms</tissue>
    </source>
</reference>
<dbReference type="InterPro" id="IPR051291">
    <property type="entry name" value="CIMAP"/>
</dbReference>
<dbReference type="Proteomes" id="UP000311919">
    <property type="component" value="Unassembled WGS sequence"/>
</dbReference>
<dbReference type="PANTHER" id="PTHR21580">
    <property type="entry name" value="SHIPPO-1-RELATED"/>
    <property type="match status" value="1"/>
</dbReference>
<evidence type="ECO:0000256" key="1">
    <source>
        <dbReference type="SAM" id="MobiDB-lite"/>
    </source>
</evidence>
<name>A0A4Z2D1B4_SCHJA</name>
<comment type="caution">
    <text evidence="2">The sequence shown here is derived from an EMBL/GenBank/DDBJ whole genome shotgun (WGS) entry which is preliminary data.</text>
</comment>
<organism evidence="2 3">
    <name type="scientific">Schistosoma japonicum</name>
    <name type="common">Blood fluke</name>
    <dbReference type="NCBI Taxonomy" id="6182"/>
    <lineage>
        <taxon>Eukaryota</taxon>
        <taxon>Metazoa</taxon>
        <taxon>Spiralia</taxon>
        <taxon>Lophotrochozoa</taxon>
        <taxon>Platyhelminthes</taxon>
        <taxon>Trematoda</taxon>
        <taxon>Digenea</taxon>
        <taxon>Strigeidida</taxon>
        <taxon>Schistosomatoidea</taxon>
        <taxon>Schistosomatidae</taxon>
        <taxon>Schistosoma</taxon>
    </lineage>
</organism>
<dbReference type="InterPro" id="IPR010736">
    <property type="entry name" value="SHIPPO-rpt"/>
</dbReference>
<sequence>MYDRQKRIFTFQEQSGTNENLGPGSYFSWGSSGFGCDIGYAPFDSLTERKLNFSFADAEAFPSPAEYFPKLPSEKVKGCSSISNKANRFPSFRPNGPAPDAYNIPSVWGGTKKNPFSKLLPKNKKQLVYGQQDDGKRLISYDRILDVRHRDVPSIPSGQFVYGYEEGLDGQLYPQSGPKRDETLGPAFYGLTRDPVFTVYRGCGWSKSTSERSLPYKASYSVGPGQYNPFSDHWLKLIETAKERNSIEVEHPLAVPRFIDKIVYELHKQNFPGPCSYNIHDKQTSIANMVQAPFNTEELRFKEKVIDTPAPNTYDPKGSAISQRWLRRFRPKPFDATAERFNNKIDTRPAPNSYNIDDGITHHLIVPRLDKCVGFGSTAKRLNDKLLFSRKSSDGQGGIPGPGEYNPQKYDEKNASKAVGIPKAKRETSMPISSVPPPGTYDFGKSFDVTQCKRTPAIPSTVEGRERRNCFSNTAERFGKNSALGPKDPDMPGPGEYFLLESKPQRGKFVYQSERFKETGKEQTPGPADYELSATVADSVHKSTFNVTLDNSYSLNKWSDESVLVKI</sequence>
<gene>
    <name evidence="2" type="ORF">EWB00_005547</name>
</gene>
<dbReference type="OrthoDB" id="406368at2759"/>
<dbReference type="Pfam" id="PF07004">
    <property type="entry name" value="SHIPPO-rpt"/>
    <property type="match status" value="1"/>
</dbReference>
<proteinExistence type="predicted"/>
<dbReference type="AlphaFoldDB" id="A0A4Z2D1B4"/>
<dbReference type="PANTHER" id="PTHR21580:SF60">
    <property type="entry name" value="SPERM-TAIL PG-RICH REPEAT-CONTAINING PROTEIN 2"/>
    <property type="match status" value="1"/>
</dbReference>
<dbReference type="EMBL" id="SKCS01000364">
    <property type="protein sequence ID" value="TNN10283.1"/>
    <property type="molecule type" value="Genomic_DNA"/>
</dbReference>
<feature type="region of interest" description="Disordered" evidence="1">
    <location>
        <begin position="390"/>
        <end position="439"/>
    </location>
</feature>